<gene>
    <name evidence="5" type="ORF">EZS28_000962</name>
</gene>
<dbReference type="Pfam" id="PF01207">
    <property type="entry name" value="Dus"/>
    <property type="match status" value="2"/>
</dbReference>
<evidence type="ECO:0000313" key="6">
    <source>
        <dbReference type="Proteomes" id="UP000324800"/>
    </source>
</evidence>
<keyword evidence="1" id="KW-0521">NADP</keyword>
<feature type="domain" description="DUS-like FMN-binding" evidence="4">
    <location>
        <begin position="163"/>
        <end position="211"/>
    </location>
</feature>
<dbReference type="PANTHER" id="PTHR11082">
    <property type="entry name" value="TRNA-DIHYDROURIDINE SYNTHASE"/>
    <property type="match status" value="1"/>
</dbReference>
<feature type="domain" description="DUS-like FMN-binding" evidence="4">
    <location>
        <begin position="27"/>
        <end position="162"/>
    </location>
</feature>
<evidence type="ECO:0000256" key="1">
    <source>
        <dbReference type="ARBA" id="ARBA00022857"/>
    </source>
</evidence>
<evidence type="ECO:0000256" key="3">
    <source>
        <dbReference type="SAM" id="Coils"/>
    </source>
</evidence>
<evidence type="ECO:0000256" key="2">
    <source>
        <dbReference type="ARBA" id="ARBA00023027"/>
    </source>
</evidence>
<keyword evidence="2" id="KW-0520">NAD</keyword>
<proteinExistence type="predicted"/>
<keyword evidence="3" id="KW-0175">Coiled coil</keyword>
<feature type="coiled-coil region" evidence="3">
    <location>
        <begin position="267"/>
        <end position="335"/>
    </location>
</feature>
<name>A0A5J4X9M7_9EUKA</name>
<dbReference type="Proteomes" id="UP000324800">
    <property type="component" value="Unassembled WGS sequence"/>
</dbReference>
<comment type="caution">
    <text evidence="5">The sequence shown here is derived from an EMBL/GenBank/DDBJ whole genome shotgun (WGS) entry which is preliminary data.</text>
</comment>
<dbReference type="PANTHER" id="PTHR11082:SF5">
    <property type="entry name" value="TRNA-DIHYDROURIDINE(16_17) SYNTHASE [NAD(P)(+)]-LIKE"/>
    <property type="match status" value="1"/>
</dbReference>
<dbReference type="Gene3D" id="3.20.20.70">
    <property type="entry name" value="Aldolase class I"/>
    <property type="match status" value="1"/>
</dbReference>
<dbReference type="EMBL" id="SNRW01000091">
    <property type="protein sequence ID" value="KAA6403516.1"/>
    <property type="molecule type" value="Genomic_DNA"/>
</dbReference>
<dbReference type="OrthoDB" id="272303at2759"/>
<dbReference type="InterPro" id="IPR013785">
    <property type="entry name" value="Aldolase_TIM"/>
</dbReference>
<dbReference type="GO" id="GO:0017150">
    <property type="term" value="F:tRNA dihydrouridine synthase activity"/>
    <property type="evidence" value="ECO:0007669"/>
    <property type="project" value="TreeGrafter"/>
</dbReference>
<accession>A0A5J4X9M7</accession>
<dbReference type="InterPro" id="IPR035587">
    <property type="entry name" value="DUS-like_FMN-bd"/>
</dbReference>
<protein>
    <submittedName>
        <fullName evidence="5">Putative t-diRNAhydrouridine synthase</fullName>
    </submittedName>
</protein>
<dbReference type="SUPFAM" id="SSF51395">
    <property type="entry name" value="FMN-linked oxidoreductases"/>
    <property type="match status" value="1"/>
</dbReference>
<dbReference type="CDD" id="cd02801">
    <property type="entry name" value="DUS_like_FMN"/>
    <property type="match status" value="1"/>
</dbReference>
<evidence type="ECO:0000259" key="4">
    <source>
        <dbReference type="Pfam" id="PF01207"/>
    </source>
</evidence>
<reference evidence="5 6" key="1">
    <citation type="submission" date="2019-03" db="EMBL/GenBank/DDBJ databases">
        <title>Single cell metagenomics reveals metabolic interactions within the superorganism composed of flagellate Streblomastix strix and complex community of Bacteroidetes bacteria on its surface.</title>
        <authorList>
            <person name="Treitli S.C."/>
            <person name="Kolisko M."/>
            <person name="Husnik F."/>
            <person name="Keeling P."/>
            <person name="Hampl V."/>
        </authorList>
    </citation>
    <scope>NUCLEOTIDE SEQUENCE [LARGE SCALE GENOMIC DNA]</scope>
    <source>
        <strain evidence="5">ST1C</strain>
    </source>
</reference>
<sequence length="365" mass="41955">MSSTEKKGKEDCWDFWKRIGSPKYVSAPMIGASTLACRKLFRKYSVDLCYSPMIIASLFLEDSDYREKILTTDSDDRPIFVQFCGDNAQIMAQAAKQAFAEKCHYGAYLQDEWDLMREIVSTMNRELNVCVSAKFRMQATIDKTVGMAQMLQEAGAQVITMHEQITVPFIVNGGIISLEQADHILDLTKANAVMVGEGLRRNPALFAGIERNPYKLCNELIDISKKEPQNVYYPQSTILGPTLGLAFEYAYGPEINLLEDCGLFKYEKEQRQKKLQLMRSMKSLQEEGEELKNEKEEQEQQKESIDMNKGLQDKYEMIEELNNQEMKKVSKAEQERWKIANTTHIRKCGAKDLIIIYRYCSLPLY</sequence>
<evidence type="ECO:0000313" key="5">
    <source>
        <dbReference type="EMBL" id="KAA6403516.1"/>
    </source>
</evidence>
<organism evidence="5 6">
    <name type="scientific">Streblomastix strix</name>
    <dbReference type="NCBI Taxonomy" id="222440"/>
    <lineage>
        <taxon>Eukaryota</taxon>
        <taxon>Metamonada</taxon>
        <taxon>Preaxostyla</taxon>
        <taxon>Oxymonadida</taxon>
        <taxon>Streblomastigidae</taxon>
        <taxon>Streblomastix</taxon>
    </lineage>
</organism>
<dbReference type="AlphaFoldDB" id="A0A5J4X9M7"/>